<feature type="domain" description="SLH" evidence="3">
    <location>
        <begin position="130"/>
        <end position="198"/>
    </location>
</feature>
<evidence type="ECO:0000259" key="3">
    <source>
        <dbReference type="PROSITE" id="PS51272"/>
    </source>
</evidence>
<evidence type="ECO:0000256" key="2">
    <source>
        <dbReference type="SAM" id="SignalP"/>
    </source>
</evidence>
<gene>
    <name evidence="4" type="ORF">BKP35_08965</name>
</gene>
<reference evidence="4 5" key="1">
    <citation type="submission" date="2016-10" db="EMBL/GenBank/DDBJ databases">
        <title>Draft genome sequences of four alkaliphilic bacteria belonging to the Anaerobacillus genus.</title>
        <authorList>
            <person name="Bassil N.M."/>
            <person name="Lloyd J.R."/>
        </authorList>
    </citation>
    <scope>NUCLEOTIDE SEQUENCE [LARGE SCALE GENOMIC DNA]</scope>
    <source>
        <strain evidence="4 5">DSM 15340</strain>
    </source>
</reference>
<comment type="caution">
    <text evidence="4">The sequence shown here is derived from an EMBL/GenBank/DDBJ whole genome shotgun (WGS) entry which is preliminary data.</text>
</comment>
<dbReference type="OrthoDB" id="9790293at2"/>
<keyword evidence="1 2" id="KW-0732">Signal</keyword>
<feature type="signal peptide" evidence="2">
    <location>
        <begin position="1"/>
        <end position="20"/>
    </location>
</feature>
<accession>A0A1S2LPK8</accession>
<dbReference type="PANTHER" id="PTHR43308">
    <property type="entry name" value="OUTER MEMBRANE PROTEIN ALPHA-RELATED"/>
    <property type="match status" value="1"/>
</dbReference>
<dbReference type="EMBL" id="MLQQ01000017">
    <property type="protein sequence ID" value="OIJ13355.1"/>
    <property type="molecule type" value="Genomic_DNA"/>
</dbReference>
<organism evidence="4 5">
    <name type="scientific">Anaerobacillus arseniciselenatis</name>
    <dbReference type="NCBI Taxonomy" id="85682"/>
    <lineage>
        <taxon>Bacteria</taxon>
        <taxon>Bacillati</taxon>
        <taxon>Bacillota</taxon>
        <taxon>Bacilli</taxon>
        <taxon>Bacillales</taxon>
        <taxon>Bacillaceae</taxon>
        <taxon>Anaerobacillus</taxon>
    </lineage>
</organism>
<dbReference type="PANTHER" id="PTHR43308:SF5">
    <property type="entry name" value="S-LAYER PROTEIN _ PEPTIDOGLYCAN ENDO-BETA-N-ACETYLGLUCOSAMINIDASE"/>
    <property type="match status" value="1"/>
</dbReference>
<dbReference type="AlphaFoldDB" id="A0A1S2LPK8"/>
<name>A0A1S2LPK8_9BACI</name>
<dbReference type="InterPro" id="IPR001119">
    <property type="entry name" value="SLH_dom"/>
</dbReference>
<feature type="chain" id="PRO_5039588921" description="SLH domain-containing protein" evidence="2">
    <location>
        <begin position="21"/>
        <end position="358"/>
    </location>
</feature>
<proteinExistence type="predicted"/>
<keyword evidence="5" id="KW-1185">Reference proteome</keyword>
<evidence type="ECO:0000313" key="5">
    <source>
        <dbReference type="Proteomes" id="UP000180098"/>
    </source>
</evidence>
<feature type="domain" description="SLH" evidence="3">
    <location>
        <begin position="29"/>
        <end position="92"/>
    </location>
</feature>
<dbReference type="InterPro" id="IPR051465">
    <property type="entry name" value="Cell_Envelope_Struct_Comp"/>
</dbReference>
<sequence length="358" mass="41003">MKKVKTIIPCILIAISLVLGVTNDVVRADNLSFPDVKENHWYTEAIHWATDEGIILGYTDGRFKPEDNVTEAQFMAMLVRFFPNVVEPDMGEGSHWSDGIYKATKESGLTLPGHQDGRFKTHAINRNTVAQIIAYYTEKSAVLDKAIEWLFESGLTEGFTAEGTYKERYRGDTYLTRAQAVTFIKRMNSLGFTESNPRQFINASSDYVIETKHPLFSEKKPVYKGPSKPMDRDNIIKLVESFESFPINGEIVKHEDTDRVVGITFFPDWTYDDYMGALFLPTNDVKHIGIQMVRGYNDIQKNFTEDFLKHYFPTQYKNIIEDALNNNWTSGWQKADGIEYFISRDSGLHTNLNIGIRK</sequence>
<dbReference type="PROSITE" id="PS51272">
    <property type="entry name" value="SLH"/>
    <property type="match status" value="2"/>
</dbReference>
<dbReference type="Pfam" id="PF00395">
    <property type="entry name" value="SLH"/>
    <property type="match status" value="1"/>
</dbReference>
<protein>
    <recommendedName>
        <fullName evidence="3">SLH domain-containing protein</fullName>
    </recommendedName>
</protein>
<dbReference type="Proteomes" id="UP000180098">
    <property type="component" value="Unassembled WGS sequence"/>
</dbReference>
<evidence type="ECO:0000313" key="4">
    <source>
        <dbReference type="EMBL" id="OIJ13355.1"/>
    </source>
</evidence>
<evidence type="ECO:0000256" key="1">
    <source>
        <dbReference type="ARBA" id="ARBA00022729"/>
    </source>
</evidence>
<dbReference type="RefSeq" id="WP_071313011.1">
    <property type="nucleotide sequence ID" value="NZ_MLQQ01000017.1"/>
</dbReference>